<evidence type="ECO:0000313" key="3">
    <source>
        <dbReference type="Proteomes" id="UP000199036"/>
    </source>
</evidence>
<dbReference type="Gene3D" id="3.30.1150.10">
    <property type="match status" value="1"/>
</dbReference>
<keyword evidence="1" id="KW-0732">Signal</keyword>
<organism evidence="2 3">
    <name type="scientific">Paenimyroides ummariense</name>
    <dbReference type="NCBI Taxonomy" id="913024"/>
    <lineage>
        <taxon>Bacteria</taxon>
        <taxon>Pseudomonadati</taxon>
        <taxon>Bacteroidota</taxon>
        <taxon>Flavobacteriia</taxon>
        <taxon>Flavobacteriales</taxon>
        <taxon>Flavobacteriaceae</taxon>
        <taxon>Paenimyroides</taxon>
    </lineage>
</organism>
<dbReference type="AlphaFoldDB" id="A0A1I4WBX7"/>
<dbReference type="OrthoDB" id="1352583at2"/>
<dbReference type="SUPFAM" id="SSF74653">
    <property type="entry name" value="TolA/TonB C-terminal domain"/>
    <property type="match status" value="1"/>
</dbReference>
<feature type="signal peptide" evidence="1">
    <location>
        <begin position="1"/>
        <end position="19"/>
    </location>
</feature>
<dbReference type="STRING" id="913024.SAMN05421741_101136"/>
<accession>A0A1I4WBX7</accession>
<sequence>MKNTLLLLFVILTTIVSSAQNSKAIPPYEATQYVQNIIQELEIPDATFDKMRGKDNIIQVKLFLNDKGEVTKASIPNDEFELETLIVPIIKQLPNFKPAIVDGTAKASLYNLSFVINEYNYFKMVRQKASPINGMEKFSEKVSNNFYVTDQERANLNVAKTKTKLDIAIDFIVEKDGSVSSFRMVDPELEYFQKRMMQAVKRAAKKWIPGTINGSPVRTKFTYTLTISVDFHSLNI</sequence>
<name>A0A1I4WBX7_9FLAO</name>
<dbReference type="Proteomes" id="UP000199036">
    <property type="component" value="Unassembled WGS sequence"/>
</dbReference>
<keyword evidence="3" id="KW-1185">Reference proteome</keyword>
<evidence type="ECO:0000313" key="2">
    <source>
        <dbReference type="EMBL" id="SFN10449.1"/>
    </source>
</evidence>
<proteinExistence type="predicted"/>
<reference evidence="3" key="1">
    <citation type="submission" date="2016-10" db="EMBL/GenBank/DDBJ databases">
        <authorList>
            <person name="Varghese N."/>
            <person name="Submissions S."/>
        </authorList>
    </citation>
    <scope>NUCLEOTIDE SEQUENCE [LARGE SCALE GENOMIC DNA]</scope>
    <source>
        <strain evidence="3">DS-12</strain>
    </source>
</reference>
<protein>
    <recommendedName>
        <fullName evidence="4">TonB protein C-terminal</fullName>
    </recommendedName>
</protein>
<gene>
    <name evidence="2" type="ORF">SAMN05421741_101136</name>
</gene>
<dbReference type="RefSeq" id="WP_091517511.1">
    <property type="nucleotide sequence ID" value="NZ_FOVI01000001.1"/>
</dbReference>
<evidence type="ECO:0000256" key="1">
    <source>
        <dbReference type="SAM" id="SignalP"/>
    </source>
</evidence>
<feature type="chain" id="PRO_5011682000" description="TonB protein C-terminal" evidence="1">
    <location>
        <begin position="20"/>
        <end position="236"/>
    </location>
</feature>
<evidence type="ECO:0008006" key="4">
    <source>
        <dbReference type="Google" id="ProtNLM"/>
    </source>
</evidence>
<dbReference type="EMBL" id="FOVI01000001">
    <property type="protein sequence ID" value="SFN10449.1"/>
    <property type="molecule type" value="Genomic_DNA"/>
</dbReference>